<sequence>MGSCCGSNNTKIAPSKNDQNTSTAGKRRSSKLQKWLKKMKIVPKLHKAQDNPLFIRRKISKNKDFKLDDLVDVHYVSTN</sequence>
<feature type="compositionally biased region" description="Polar residues" evidence="1">
    <location>
        <begin position="1"/>
        <end position="24"/>
    </location>
</feature>
<keyword evidence="3" id="KW-1185">Reference proteome</keyword>
<dbReference type="EMBL" id="CAJZBQ010000048">
    <property type="protein sequence ID" value="CAG9329565.1"/>
    <property type="molecule type" value="Genomic_DNA"/>
</dbReference>
<dbReference type="AlphaFoldDB" id="A0AAU9JT85"/>
<dbReference type="Proteomes" id="UP001162131">
    <property type="component" value="Unassembled WGS sequence"/>
</dbReference>
<evidence type="ECO:0000313" key="2">
    <source>
        <dbReference type="EMBL" id="CAG9329565.1"/>
    </source>
</evidence>
<evidence type="ECO:0000313" key="3">
    <source>
        <dbReference type="Proteomes" id="UP001162131"/>
    </source>
</evidence>
<gene>
    <name evidence="2" type="ORF">BSTOLATCC_MIC49197</name>
</gene>
<comment type="caution">
    <text evidence="2">The sequence shown here is derived from an EMBL/GenBank/DDBJ whole genome shotgun (WGS) entry which is preliminary data.</text>
</comment>
<name>A0AAU9JT85_9CILI</name>
<organism evidence="2 3">
    <name type="scientific">Blepharisma stoltei</name>
    <dbReference type="NCBI Taxonomy" id="1481888"/>
    <lineage>
        <taxon>Eukaryota</taxon>
        <taxon>Sar</taxon>
        <taxon>Alveolata</taxon>
        <taxon>Ciliophora</taxon>
        <taxon>Postciliodesmatophora</taxon>
        <taxon>Heterotrichea</taxon>
        <taxon>Heterotrichida</taxon>
        <taxon>Blepharismidae</taxon>
        <taxon>Blepharisma</taxon>
    </lineage>
</organism>
<feature type="region of interest" description="Disordered" evidence="1">
    <location>
        <begin position="1"/>
        <end position="32"/>
    </location>
</feature>
<evidence type="ECO:0000256" key="1">
    <source>
        <dbReference type="SAM" id="MobiDB-lite"/>
    </source>
</evidence>
<accession>A0AAU9JT85</accession>
<proteinExistence type="predicted"/>
<reference evidence="2" key="1">
    <citation type="submission" date="2021-09" db="EMBL/GenBank/DDBJ databases">
        <authorList>
            <consortium name="AG Swart"/>
            <person name="Singh M."/>
            <person name="Singh A."/>
            <person name="Seah K."/>
            <person name="Emmerich C."/>
        </authorList>
    </citation>
    <scope>NUCLEOTIDE SEQUENCE</scope>
    <source>
        <strain evidence="2">ATCC30299</strain>
    </source>
</reference>
<protein>
    <submittedName>
        <fullName evidence="2">Uncharacterized protein</fullName>
    </submittedName>
</protein>